<comment type="subcellular location">
    <subcellularLocation>
        <location evidence="1">Secreted</location>
    </subcellularLocation>
</comment>
<evidence type="ECO:0000313" key="6">
    <source>
        <dbReference type="EMBL" id="KAK6766602.1"/>
    </source>
</evidence>
<dbReference type="Pfam" id="PF01060">
    <property type="entry name" value="TTR-52"/>
    <property type="match status" value="1"/>
</dbReference>
<dbReference type="PANTHER" id="PTHR21700">
    <property type="entry name" value="TRANSTHYRETIN-LIKE FAMILY PROTEIN-RELATED"/>
    <property type="match status" value="1"/>
</dbReference>
<evidence type="ECO:0000256" key="5">
    <source>
        <dbReference type="SAM" id="SignalP"/>
    </source>
</evidence>
<proteinExistence type="inferred from homology"/>
<evidence type="ECO:0000256" key="2">
    <source>
        <dbReference type="ARBA" id="ARBA00010112"/>
    </source>
</evidence>
<name>A0ABR1EVB1_NECAM</name>
<comment type="similarity">
    <text evidence="2">Belongs to the nematode transthyretin-like family.</text>
</comment>
<evidence type="ECO:0000256" key="3">
    <source>
        <dbReference type="ARBA" id="ARBA00022525"/>
    </source>
</evidence>
<keyword evidence="3" id="KW-0964">Secreted</keyword>
<dbReference type="Proteomes" id="UP001303046">
    <property type="component" value="Unassembled WGS sequence"/>
</dbReference>
<dbReference type="EMBL" id="JAVFWL010000006">
    <property type="protein sequence ID" value="KAK6766602.1"/>
    <property type="molecule type" value="Genomic_DNA"/>
</dbReference>
<evidence type="ECO:0000313" key="7">
    <source>
        <dbReference type="Proteomes" id="UP001303046"/>
    </source>
</evidence>
<evidence type="ECO:0000256" key="4">
    <source>
        <dbReference type="ARBA" id="ARBA00022729"/>
    </source>
</evidence>
<protein>
    <recommendedName>
        <fullName evidence="8">Transthyretin-like family protein</fullName>
    </recommendedName>
</protein>
<organism evidence="6 7">
    <name type="scientific">Necator americanus</name>
    <name type="common">Human hookworm</name>
    <dbReference type="NCBI Taxonomy" id="51031"/>
    <lineage>
        <taxon>Eukaryota</taxon>
        <taxon>Metazoa</taxon>
        <taxon>Ecdysozoa</taxon>
        <taxon>Nematoda</taxon>
        <taxon>Chromadorea</taxon>
        <taxon>Rhabditida</taxon>
        <taxon>Rhabditina</taxon>
        <taxon>Rhabditomorpha</taxon>
        <taxon>Strongyloidea</taxon>
        <taxon>Ancylostomatidae</taxon>
        <taxon>Bunostominae</taxon>
        <taxon>Necator</taxon>
    </lineage>
</organism>
<reference evidence="6 7" key="1">
    <citation type="submission" date="2023-08" db="EMBL/GenBank/DDBJ databases">
        <title>A Necator americanus chromosomal reference genome.</title>
        <authorList>
            <person name="Ilik V."/>
            <person name="Petrzelkova K.J."/>
            <person name="Pardy F."/>
            <person name="Fuh T."/>
            <person name="Niatou-Singa F.S."/>
            <person name="Gouil Q."/>
            <person name="Baker L."/>
            <person name="Ritchie M.E."/>
            <person name="Jex A.R."/>
            <person name="Gazzola D."/>
            <person name="Li H."/>
            <person name="Toshio Fujiwara R."/>
            <person name="Zhan B."/>
            <person name="Aroian R.V."/>
            <person name="Pafco B."/>
            <person name="Schwarz E.M."/>
        </authorList>
    </citation>
    <scope>NUCLEOTIDE SEQUENCE [LARGE SCALE GENOMIC DNA]</scope>
    <source>
        <strain evidence="6 7">Aroian</strain>
        <tissue evidence="6">Whole animal</tissue>
    </source>
</reference>
<dbReference type="Gene3D" id="2.60.40.3330">
    <property type="match status" value="1"/>
</dbReference>
<dbReference type="InterPro" id="IPR038479">
    <property type="entry name" value="Transthyretin-like_sf"/>
</dbReference>
<gene>
    <name evidence="6" type="primary">Necator_chrX.g26258</name>
    <name evidence="6" type="ORF">RB195_026092</name>
</gene>
<keyword evidence="4 5" id="KW-0732">Signal</keyword>
<feature type="chain" id="PRO_5047324638" description="Transthyretin-like family protein" evidence="5">
    <location>
        <begin position="18"/>
        <end position="125"/>
    </location>
</feature>
<keyword evidence="7" id="KW-1185">Reference proteome</keyword>
<sequence>MFAAIPFVFALVVSVGAYEVTIRGFFMCDRDNQTPIFVELMTLNAFKDDQLSWVNTPVYKTFVIKGKKDDFFGFKPYLKVMHRCRGFDETIYVNLPRQRKDAFIDLGMVDLDDPETRDSVNSKYL</sequence>
<evidence type="ECO:0000256" key="1">
    <source>
        <dbReference type="ARBA" id="ARBA00004613"/>
    </source>
</evidence>
<feature type="signal peptide" evidence="5">
    <location>
        <begin position="1"/>
        <end position="17"/>
    </location>
</feature>
<evidence type="ECO:0008006" key="8">
    <source>
        <dbReference type="Google" id="ProtNLM"/>
    </source>
</evidence>
<dbReference type="InterPro" id="IPR001534">
    <property type="entry name" value="Transthyretin-like"/>
</dbReference>
<accession>A0ABR1EVB1</accession>
<comment type="caution">
    <text evidence="6">The sequence shown here is derived from an EMBL/GenBank/DDBJ whole genome shotgun (WGS) entry which is preliminary data.</text>
</comment>